<dbReference type="InterPro" id="IPR038129">
    <property type="entry name" value="Nanos_sf"/>
</dbReference>
<dbReference type="GeneID" id="106073280"/>
<feature type="domain" description="Nanos-type" evidence="9">
    <location>
        <begin position="158"/>
        <end position="212"/>
    </location>
</feature>
<evidence type="ECO:0000313" key="11">
    <source>
        <dbReference type="RefSeq" id="XP_055874513.1"/>
    </source>
</evidence>
<dbReference type="Proteomes" id="UP001165740">
    <property type="component" value="Chromosome 1"/>
</dbReference>
<evidence type="ECO:0000256" key="3">
    <source>
        <dbReference type="ARBA" id="ARBA00022723"/>
    </source>
</evidence>
<evidence type="ECO:0000256" key="4">
    <source>
        <dbReference type="ARBA" id="ARBA00022771"/>
    </source>
</evidence>
<comment type="similarity">
    <text evidence="8">Belongs to the nanos family.</text>
</comment>
<dbReference type="AlphaFoldDB" id="A0A9W2ZHY1"/>
<name>A0A9W2ZHY1_BIOGL</name>
<sequence length="235" mass="26522">MAYVDSTHNRKVSVQGFCKRGLEPHAPTLNGVSQDLFSVTTALPFSSGWGPRRLKLKATGQYLVNKELGAVFLTNTKTSSRRHSITARLKVTMEFLEEFYRNGKTSELDALDLLEINARRKRFLKSICPQPADDDFTEELEKTREDLAYLRPLGNKRHCVFCKNNKEKVAVFSTHLVKNENGDVVCPILSKYTCPLCFATGKKAHTIKYCPLNDGFSTVDYILKTPRNGAGKKRN</sequence>
<keyword evidence="7 8" id="KW-0694">RNA-binding</keyword>
<comment type="subcellular location">
    <subcellularLocation>
        <location evidence="1">Cytoplasm</location>
    </subcellularLocation>
</comment>
<dbReference type="InterPro" id="IPR008705">
    <property type="entry name" value="Nanos/Xcar2"/>
</dbReference>
<organism evidence="10 11">
    <name type="scientific">Biomphalaria glabrata</name>
    <name type="common">Bloodfluke planorb</name>
    <name type="synonym">Freshwater snail</name>
    <dbReference type="NCBI Taxonomy" id="6526"/>
    <lineage>
        <taxon>Eukaryota</taxon>
        <taxon>Metazoa</taxon>
        <taxon>Spiralia</taxon>
        <taxon>Lophotrochozoa</taxon>
        <taxon>Mollusca</taxon>
        <taxon>Gastropoda</taxon>
        <taxon>Heterobranchia</taxon>
        <taxon>Euthyneura</taxon>
        <taxon>Panpulmonata</taxon>
        <taxon>Hygrophila</taxon>
        <taxon>Lymnaeoidea</taxon>
        <taxon>Planorbidae</taxon>
        <taxon>Biomphalaria</taxon>
    </lineage>
</organism>
<dbReference type="Gene3D" id="4.10.60.30">
    <property type="entry name" value="Nanos, RNA-binding domain"/>
    <property type="match status" value="1"/>
</dbReference>
<dbReference type="PROSITE" id="PS51522">
    <property type="entry name" value="ZF_NANOS"/>
    <property type="match status" value="1"/>
</dbReference>
<dbReference type="OrthoDB" id="10010129at2759"/>
<evidence type="ECO:0000256" key="7">
    <source>
        <dbReference type="ARBA" id="ARBA00022884"/>
    </source>
</evidence>
<gene>
    <name evidence="11" type="primary">LOC106073280</name>
</gene>
<evidence type="ECO:0000313" key="10">
    <source>
        <dbReference type="Proteomes" id="UP001165740"/>
    </source>
</evidence>
<dbReference type="GO" id="GO:0003723">
    <property type="term" value="F:RNA binding"/>
    <property type="evidence" value="ECO:0007669"/>
    <property type="project" value="UniProtKB-UniRule"/>
</dbReference>
<dbReference type="Pfam" id="PF05741">
    <property type="entry name" value="zf-nanos"/>
    <property type="match status" value="1"/>
</dbReference>
<protein>
    <submittedName>
        <fullName evidence="11">Uncharacterized protein LOC106073280</fullName>
    </submittedName>
</protein>
<dbReference type="RefSeq" id="XP_055874513.1">
    <property type="nucleotide sequence ID" value="XM_056018538.1"/>
</dbReference>
<evidence type="ECO:0000256" key="2">
    <source>
        <dbReference type="ARBA" id="ARBA00022490"/>
    </source>
</evidence>
<keyword evidence="10" id="KW-1185">Reference proteome</keyword>
<keyword evidence="6 8" id="KW-0810">Translation regulation</keyword>
<evidence type="ECO:0000256" key="8">
    <source>
        <dbReference type="PROSITE-ProRule" id="PRU00855"/>
    </source>
</evidence>
<evidence type="ECO:0000256" key="1">
    <source>
        <dbReference type="ARBA" id="ARBA00004496"/>
    </source>
</evidence>
<dbReference type="GO" id="GO:0006417">
    <property type="term" value="P:regulation of translation"/>
    <property type="evidence" value="ECO:0007669"/>
    <property type="project" value="UniProtKB-UniRule"/>
</dbReference>
<evidence type="ECO:0000256" key="6">
    <source>
        <dbReference type="ARBA" id="ARBA00022845"/>
    </source>
</evidence>
<keyword evidence="4 8" id="KW-0863">Zinc-finger</keyword>
<keyword evidence="3" id="KW-0479">Metal-binding</keyword>
<dbReference type="GO" id="GO:0005737">
    <property type="term" value="C:cytoplasm"/>
    <property type="evidence" value="ECO:0007669"/>
    <property type="project" value="UniProtKB-SubCell"/>
</dbReference>
<proteinExistence type="inferred from homology"/>
<evidence type="ECO:0000256" key="5">
    <source>
        <dbReference type="ARBA" id="ARBA00022833"/>
    </source>
</evidence>
<reference evidence="11" key="1">
    <citation type="submission" date="2025-08" db="UniProtKB">
        <authorList>
            <consortium name="RefSeq"/>
        </authorList>
    </citation>
    <scope>IDENTIFICATION</scope>
</reference>
<keyword evidence="5" id="KW-0862">Zinc</keyword>
<dbReference type="InterPro" id="IPR024161">
    <property type="entry name" value="Znf_nanos-typ"/>
</dbReference>
<dbReference type="GO" id="GO:0008270">
    <property type="term" value="F:zinc ion binding"/>
    <property type="evidence" value="ECO:0007669"/>
    <property type="project" value="UniProtKB-KW"/>
</dbReference>
<keyword evidence="2" id="KW-0963">Cytoplasm</keyword>
<evidence type="ECO:0000259" key="9">
    <source>
        <dbReference type="PROSITE" id="PS51522"/>
    </source>
</evidence>
<accession>A0A9W2ZHY1</accession>
<dbReference type="PANTHER" id="PTHR12887">
    <property type="entry name" value="NANOS PROTEIN"/>
    <property type="match status" value="1"/>
</dbReference>